<dbReference type="Proteomes" id="UP001060085">
    <property type="component" value="Linkage Group LG03"/>
</dbReference>
<gene>
    <name evidence="1" type="ORF">M9H77_11391</name>
</gene>
<evidence type="ECO:0000313" key="1">
    <source>
        <dbReference type="EMBL" id="KAI5671027.1"/>
    </source>
</evidence>
<organism evidence="1 2">
    <name type="scientific">Catharanthus roseus</name>
    <name type="common">Madagascar periwinkle</name>
    <name type="synonym">Vinca rosea</name>
    <dbReference type="NCBI Taxonomy" id="4058"/>
    <lineage>
        <taxon>Eukaryota</taxon>
        <taxon>Viridiplantae</taxon>
        <taxon>Streptophyta</taxon>
        <taxon>Embryophyta</taxon>
        <taxon>Tracheophyta</taxon>
        <taxon>Spermatophyta</taxon>
        <taxon>Magnoliopsida</taxon>
        <taxon>eudicotyledons</taxon>
        <taxon>Gunneridae</taxon>
        <taxon>Pentapetalae</taxon>
        <taxon>asterids</taxon>
        <taxon>lamiids</taxon>
        <taxon>Gentianales</taxon>
        <taxon>Apocynaceae</taxon>
        <taxon>Rauvolfioideae</taxon>
        <taxon>Vinceae</taxon>
        <taxon>Catharanthinae</taxon>
        <taxon>Catharanthus</taxon>
    </lineage>
</organism>
<sequence>MHRIRTGSAPDLSPVAEAIQQEYDDSANLEGVASHVKLLLKLIEDHKDATNNNKNDGRKMLRVATMMTILDNVRSRIQKCQFKNKKSEAELRRCSSNSDIMSRQAPRGGGGGENQQHQNPIADEKERLKKALNASLAARKSLEIMCTGLGKEKEIMSIELAKRIHLMNEMEELISDLKVQNQTLRDKVRECASEHREKKGTSMGETHGNVALQERNRALSEHLQRALDGYRSMKKKAKELHEENILIRGTMEEIGEGVRTSLERLHRFKESLTTGSDPPPTTNIQEEIARLEQVFQCFEGKLLKQNIKGNGECVKPKGEISACTPSIFA</sequence>
<protein>
    <submittedName>
        <fullName evidence="1">Uncharacterized protein</fullName>
    </submittedName>
</protein>
<keyword evidence="2" id="KW-1185">Reference proteome</keyword>
<accession>A0ACC0BEG7</accession>
<dbReference type="EMBL" id="CM044703">
    <property type="protein sequence ID" value="KAI5671027.1"/>
    <property type="molecule type" value="Genomic_DNA"/>
</dbReference>
<comment type="caution">
    <text evidence="1">The sequence shown here is derived from an EMBL/GenBank/DDBJ whole genome shotgun (WGS) entry which is preliminary data.</text>
</comment>
<reference evidence="2" key="1">
    <citation type="journal article" date="2023" name="Nat. Plants">
        <title>Single-cell RNA sequencing provides a high-resolution roadmap for understanding the multicellular compartmentation of specialized metabolism.</title>
        <authorList>
            <person name="Sun S."/>
            <person name="Shen X."/>
            <person name="Li Y."/>
            <person name="Li Y."/>
            <person name="Wang S."/>
            <person name="Li R."/>
            <person name="Zhang H."/>
            <person name="Shen G."/>
            <person name="Guo B."/>
            <person name="Wei J."/>
            <person name="Xu J."/>
            <person name="St-Pierre B."/>
            <person name="Chen S."/>
            <person name="Sun C."/>
        </authorList>
    </citation>
    <scope>NUCLEOTIDE SEQUENCE [LARGE SCALE GENOMIC DNA]</scope>
</reference>
<proteinExistence type="predicted"/>
<evidence type="ECO:0000313" key="2">
    <source>
        <dbReference type="Proteomes" id="UP001060085"/>
    </source>
</evidence>
<name>A0ACC0BEG7_CATRO</name>